<dbReference type="Proteomes" id="UP000199103">
    <property type="component" value="Chromosome I"/>
</dbReference>
<dbReference type="InterPro" id="IPR007793">
    <property type="entry name" value="DivIVA_fam"/>
</dbReference>
<accession>A0A1H1PEB1</accession>
<name>A0A1H1PEB1_9ACTN</name>
<keyword evidence="9" id="KW-1185">Reference proteome</keyword>
<comment type="subcellular location">
    <subcellularLocation>
        <location evidence="1">Cytoplasm</location>
    </subcellularLocation>
</comment>
<dbReference type="GO" id="GO:0051301">
    <property type="term" value="P:cell division"/>
    <property type="evidence" value="ECO:0007669"/>
    <property type="project" value="UniProtKB-KW"/>
</dbReference>
<dbReference type="NCBIfam" id="TIGR03544">
    <property type="entry name" value="DivI1A_domain"/>
    <property type="match status" value="1"/>
</dbReference>
<evidence type="ECO:0000256" key="5">
    <source>
        <dbReference type="ARBA" id="ARBA00023054"/>
    </source>
</evidence>
<keyword evidence="6" id="KW-0131">Cell cycle</keyword>
<dbReference type="RefSeq" id="WP_091520441.1">
    <property type="nucleotide sequence ID" value="NZ_LT629772.1"/>
</dbReference>
<evidence type="ECO:0000256" key="3">
    <source>
        <dbReference type="ARBA" id="ARBA00022490"/>
    </source>
</evidence>
<dbReference type="InterPro" id="IPR019933">
    <property type="entry name" value="DivIVA_domain"/>
</dbReference>
<evidence type="ECO:0000313" key="8">
    <source>
        <dbReference type="EMBL" id="SDS09658.1"/>
    </source>
</evidence>
<evidence type="ECO:0000256" key="4">
    <source>
        <dbReference type="ARBA" id="ARBA00022618"/>
    </source>
</evidence>
<evidence type="ECO:0000256" key="1">
    <source>
        <dbReference type="ARBA" id="ARBA00004496"/>
    </source>
</evidence>
<dbReference type="OrthoDB" id="9815492at2"/>
<evidence type="ECO:0000256" key="7">
    <source>
        <dbReference type="ARBA" id="ARBA00031737"/>
    </source>
</evidence>
<dbReference type="STRING" id="630515.SAMN04489812_0871"/>
<evidence type="ECO:0000313" key="9">
    <source>
        <dbReference type="Proteomes" id="UP000199103"/>
    </source>
</evidence>
<sequence length="60" mass="7153">MSDVLNEIRNVRFRMAKRSGYEVVDVDEFIDLVEQHVTALLQENRLLRADVERLRQQLPQ</sequence>
<dbReference type="AlphaFoldDB" id="A0A1H1PEB1"/>
<dbReference type="EMBL" id="LT629772">
    <property type="protein sequence ID" value="SDS09658.1"/>
    <property type="molecule type" value="Genomic_DNA"/>
</dbReference>
<evidence type="ECO:0000256" key="2">
    <source>
        <dbReference type="ARBA" id="ARBA00018787"/>
    </source>
</evidence>
<gene>
    <name evidence="8" type="ORF">SAMN04489812_0871</name>
</gene>
<dbReference type="Pfam" id="PF05103">
    <property type="entry name" value="DivIVA"/>
    <property type="match status" value="1"/>
</dbReference>
<protein>
    <recommendedName>
        <fullName evidence="2">Cell wall synthesis protein Wag31</fullName>
    </recommendedName>
    <alternativeName>
        <fullName evidence="7">Antigen 84</fullName>
    </alternativeName>
</protein>
<reference evidence="8 9" key="1">
    <citation type="submission" date="2016-10" db="EMBL/GenBank/DDBJ databases">
        <authorList>
            <person name="de Groot N.N."/>
        </authorList>
    </citation>
    <scope>NUCLEOTIDE SEQUENCE [LARGE SCALE GENOMIC DNA]</scope>
    <source>
        <strain evidence="8 9">DSM 21800</strain>
    </source>
</reference>
<dbReference type="Gene3D" id="6.10.250.660">
    <property type="match status" value="1"/>
</dbReference>
<proteinExistence type="predicted"/>
<evidence type="ECO:0000256" key="6">
    <source>
        <dbReference type="ARBA" id="ARBA00023306"/>
    </source>
</evidence>
<keyword evidence="4" id="KW-0132">Cell division</keyword>
<organism evidence="8 9">
    <name type="scientific">Microlunatus soli</name>
    <dbReference type="NCBI Taxonomy" id="630515"/>
    <lineage>
        <taxon>Bacteria</taxon>
        <taxon>Bacillati</taxon>
        <taxon>Actinomycetota</taxon>
        <taxon>Actinomycetes</taxon>
        <taxon>Propionibacteriales</taxon>
        <taxon>Propionibacteriaceae</taxon>
        <taxon>Microlunatus</taxon>
    </lineage>
</organism>
<dbReference type="GO" id="GO:0005737">
    <property type="term" value="C:cytoplasm"/>
    <property type="evidence" value="ECO:0007669"/>
    <property type="project" value="UniProtKB-SubCell"/>
</dbReference>
<keyword evidence="5" id="KW-0175">Coiled coil</keyword>
<keyword evidence="3" id="KW-0963">Cytoplasm</keyword>